<accession>A0A098D6S3</accession>
<reference evidence="2 4" key="3">
    <citation type="journal article" date="2015" name="BMC Genomics">
        <title>The completed genome sequence of the pathogenic ascomycete fungus Fusarium graminearum.</title>
        <authorList>
            <person name="King R."/>
            <person name="Urban M."/>
            <person name="Hammond-Kosack M.C."/>
            <person name="Hassani-Pak K."/>
            <person name="Hammond-Kosack K.E."/>
        </authorList>
    </citation>
    <scope>NUCLEOTIDE SEQUENCE [LARGE SCALE GENOMIC DNA]</scope>
    <source>
        <strain evidence="4">ATCC MYA-4620 / CBS 123657 / FGSC 9075 / NRRL 31084 / PH-1</strain>
        <strain evidence="2">PH-1</strain>
    </source>
</reference>
<sequence>MASSTFHPFPRLPLELRQQIWREACFLSGPFQRGLQYLDITEHIRLHDRRRPLEACKESREVIIKHTHFEEWIQLQNQAIEEGHGLMGYAADWDSCEAAGHTNAIKEGNQEWHVLLYPAHDIV</sequence>
<name>I1RFA3_GIBZE</name>
<reference evidence="3" key="4">
    <citation type="submission" date="2017-01" db="UniProtKB">
        <authorList>
            <consortium name="EnsemblFungi"/>
        </authorList>
    </citation>
    <scope>IDENTIFICATION</scope>
    <source>
        <strain evidence="3">PH-1 / ATCC MYA-4620 / FGSC 9075 / NRRL 31084</strain>
    </source>
</reference>
<evidence type="ECO:0000259" key="1">
    <source>
        <dbReference type="Pfam" id="PF20150"/>
    </source>
</evidence>
<proteinExistence type="predicted"/>
<dbReference type="VEuPathDB" id="FungiDB:FGRAMPH1_01G05697"/>
<reference evidence="3 4" key="1">
    <citation type="journal article" date="2007" name="Science">
        <title>The Fusarium graminearum genome reveals a link between localized polymorphism and pathogen specialization.</title>
        <authorList>
            <person name="Cuomo C.A."/>
            <person name="Gueldener U."/>
            <person name="Xu J.-R."/>
            <person name="Trail F."/>
            <person name="Turgeon B.G."/>
            <person name="Di Pietro A."/>
            <person name="Walton J.D."/>
            <person name="Ma L.-J."/>
            <person name="Baker S.E."/>
            <person name="Rep M."/>
            <person name="Adam G."/>
            <person name="Antoniw J."/>
            <person name="Baldwin T."/>
            <person name="Calvo S.E."/>
            <person name="Chang Y.-L."/>
            <person name="DeCaprio D."/>
            <person name="Gale L.R."/>
            <person name="Gnerre S."/>
            <person name="Goswami R.S."/>
            <person name="Hammond-Kosack K."/>
            <person name="Harris L.J."/>
            <person name="Hilburn K."/>
            <person name="Kennell J.C."/>
            <person name="Kroken S."/>
            <person name="Magnuson J.K."/>
            <person name="Mannhaupt G."/>
            <person name="Mauceli E.W."/>
            <person name="Mewes H.-W."/>
            <person name="Mitterbauer R."/>
            <person name="Muehlbauer G."/>
            <person name="Muensterkoetter M."/>
            <person name="Nelson D."/>
            <person name="O'Donnell K."/>
            <person name="Ouellet T."/>
            <person name="Qi W."/>
            <person name="Quesneville H."/>
            <person name="Roncero M.I.G."/>
            <person name="Seong K.-Y."/>
            <person name="Tetko I.V."/>
            <person name="Urban M."/>
            <person name="Waalwijk C."/>
            <person name="Ward T.J."/>
            <person name="Yao J."/>
            <person name="Birren B.W."/>
            <person name="Kistler H.C."/>
        </authorList>
    </citation>
    <scope>NUCLEOTIDE SEQUENCE [LARGE SCALE GENOMIC DNA]</scope>
    <source>
        <strain evidence="4">ATCC MYA-4620 / CBS 123657 / FGSC 9075 / NRRL 31084 / PH-1</strain>
        <strain evidence="3">PH-1 / ATCC MYA-4620 / FGSC 9075 / NRRL 31084</strain>
    </source>
</reference>
<dbReference type="AlphaFoldDB" id="I1RFA3"/>
<dbReference type="Pfam" id="PF20150">
    <property type="entry name" value="2EXR"/>
    <property type="match status" value="1"/>
</dbReference>
<keyword evidence="4" id="KW-1185">Reference proteome</keyword>
<reference evidence="3 4" key="2">
    <citation type="journal article" date="2010" name="Nature">
        <title>Comparative genomics reveals mobile pathogenicity chromosomes in Fusarium.</title>
        <authorList>
            <person name="Ma L.J."/>
            <person name="van der Does H.C."/>
            <person name="Borkovich K.A."/>
            <person name="Coleman J.J."/>
            <person name="Daboussi M.J."/>
            <person name="Di Pietro A."/>
            <person name="Dufresne M."/>
            <person name="Freitag M."/>
            <person name="Grabherr M."/>
            <person name="Henrissat B."/>
            <person name="Houterman P.M."/>
            <person name="Kang S."/>
            <person name="Shim W.B."/>
            <person name="Woloshuk C."/>
            <person name="Xie X."/>
            <person name="Xu J.R."/>
            <person name="Antoniw J."/>
            <person name="Baker S.E."/>
            <person name="Bluhm B.H."/>
            <person name="Breakspear A."/>
            <person name="Brown D.W."/>
            <person name="Butchko R.A."/>
            <person name="Chapman S."/>
            <person name="Coulson R."/>
            <person name="Coutinho P.M."/>
            <person name="Danchin E.G."/>
            <person name="Diener A."/>
            <person name="Gale L.R."/>
            <person name="Gardiner D.M."/>
            <person name="Goff S."/>
            <person name="Hammond-Kosack K.E."/>
            <person name="Hilburn K."/>
            <person name="Hua-Van A."/>
            <person name="Jonkers W."/>
            <person name="Kazan K."/>
            <person name="Kodira C.D."/>
            <person name="Koehrsen M."/>
            <person name="Kumar L."/>
            <person name="Lee Y.H."/>
            <person name="Li L."/>
            <person name="Manners J.M."/>
            <person name="Miranda-Saavedra D."/>
            <person name="Mukherjee M."/>
            <person name="Park G."/>
            <person name="Park J."/>
            <person name="Park S.Y."/>
            <person name="Proctor R.H."/>
            <person name="Regev A."/>
            <person name="Ruiz-Roldan M.C."/>
            <person name="Sain D."/>
            <person name="Sakthikumar S."/>
            <person name="Sykes S."/>
            <person name="Schwartz D.C."/>
            <person name="Turgeon B.G."/>
            <person name="Wapinski I."/>
            <person name="Yoder O."/>
            <person name="Young S."/>
            <person name="Zeng Q."/>
            <person name="Zhou S."/>
            <person name="Galagan J."/>
            <person name="Cuomo C.A."/>
            <person name="Kistler H.C."/>
            <person name="Rep M."/>
        </authorList>
    </citation>
    <scope>GENOME REANNOTATION</scope>
    <source>
        <strain evidence="4">ATCC MYA-4620 / CBS 123657 / FGSC 9075 / NRRL 31084 / PH-1</strain>
        <strain evidence="3">PH-1 / ATCC MYA-4620 / FGSC 9075 / NRRL 31084</strain>
    </source>
</reference>
<dbReference type="EMBL" id="HG970332">
    <property type="protein sequence ID" value="CEF74653.1"/>
    <property type="molecule type" value="Genomic_DNA"/>
</dbReference>
<dbReference type="HOGENOM" id="CLU_2015494_0_0_1"/>
<protein>
    <submittedName>
        <fullName evidence="2">Chromosome 1, complete genome</fullName>
    </submittedName>
</protein>
<dbReference type="InParanoid" id="I1RFA3"/>
<dbReference type="InterPro" id="IPR045518">
    <property type="entry name" value="2EXR"/>
</dbReference>
<dbReference type="RefSeq" id="XP_011318283.1">
    <property type="nucleotide sequence ID" value="XM_011319981.1"/>
</dbReference>
<organism evidence="2 4">
    <name type="scientific">Gibberella zeae (strain ATCC MYA-4620 / CBS 123657 / FGSC 9075 / NRRL 31084 / PH-1)</name>
    <name type="common">Wheat head blight fungus</name>
    <name type="synonym">Fusarium graminearum</name>
    <dbReference type="NCBI Taxonomy" id="229533"/>
    <lineage>
        <taxon>Eukaryota</taxon>
        <taxon>Fungi</taxon>
        <taxon>Dikarya</taxon>
        <taxon>Ascomycota</taxon>
        <taxon>Pezizomycotina</taxon>
        <taxon>Sordariomycetes</taxon>
        <taxon>Hypocreomycetidae</taxon>
        <taxon>Hypocreales</taxon>
        <taxon>Nectriaceae</taxon>
        <taxon>Fusarium</taxon>
    </lineage>
</organism>
<feature type="domain" description="2EXR" evidence="1">
    <location>
        <begin position="6"/>
        <end position="70"/>
    </location>
</feature>
<evidence type="ECO:0000313" key="4">
    <source>
        <dbReference type="Proteomes" id="UP000070720"/>
    </source>
</evidence>
<dbReference type="OrthoDB" id="3596450at2759"/>
<accession>I1RFA3</accession>
<evidence type="ECO:0000313" key="3">
    <source>
        <dbReference type="EnsemblFungi" id="CEF74653"/>
    </source>
</evidence>
<gene>
    <name evidence="3" type="primary">FG02372.1</name>
    <name evidence="2" type="ORF">FGRAMPH1_01T05697</name>
</gene>
<evidence type="ECO:0000313" key="2">
    <source>
        <dbReference type="EMBL" id="CEF74653.1"/>
    </source>
</evidence>
<dbReference type="EnsemblFungi" id="CEF74653">
    <property type="protein sequence ID" value="CEF74653"/>
    <property type="gene ID" value="FGRRES_02372"/>
</dbReference>
<dbReference type="KEGG" id="fgr:FGSG_02372"/>
<dbReference type="Proteomes" id="UP000070720">
    <property type="component" value="Chromosome 1"/>
</dbReference>